<protein>
    <submittedName>
        <fullName evidence="1">Uncharacterized protein</fullName>
    </submittedName>
</protein>
<comment type="caution">
    <text evidence="1">The sequence shown here is derived from an EMBL/GenBank/DDBJ whole genome shotgun (WGS) entry which is preliminary data.</text>
</comment>
<keyword evidence="2" id="KW-1185">Reference proteome</keyword>
<gene>
    <name evidence="1" type="ORF">F9817_23370</name>
</gene>
<dbReference type="Proteomes" id="UP000462621">
    <property type="component" value="Unassembled WGS sequence"/>
</dbReference>
<dbReference type="AlphaFoldDB" id="A0A7X4RWV5"/>
<name>A0A7X4RWV5_9VIBR</name>
<evidence type="ECO:0000313" key="2">
    <source>
        <dbReference type="Proteomes" id="UP000462621"/>
    </source>
</evidence>
<organism evidence="1 2">
    <name type="scientific">Vibrio eleionomae</name>
    <dbReference type="NCBI Taxonomy" id="2653505"/>
    <lineage>
        <taxon>Bacteria</taxon>
        <taxon>Pseudomonadati</taxon>
        <taxon>Pseudomonadota</taxon>
        <taxon>Gammaproteobacteria</taxon>
        <taxon>Vibrionales</taxon>
        <taxon>Vibrionaceae</taxon>
        <taxon>Vibrio</taxon>
    </lineage>
</organism>
<reference evidence="1 2" key="1">
    <citation type="submission" date="2019-10" db="EMBL/GenBank/DDBJ databases">
        <title>Vibrio sp. nov. isolated from a shrimp pond.</title>
        <authorList>
            <person name="Gomez-Gil B."/>
            <person name="Enciso-Ibarra J."/>
            <person name="Enciso-Ibarra K."/>
            <person name="Bolan-Mejia C."/>
        </authorList>
    </citation>
    <scope>NUCLEOTIDE SEQUENCE [LARGE SCALE GENOMIC DNA]</scope>
    <source>
        <strain evidence="1 2">CAIM 722</strain>
    </source>
</reference>
<sequence length="60" mass="6719">MKVVIEYDEAGLYRDNEWDTPTICSKGQTAAVSPAAAAHLIKTNKAHLWKNERGELQFSN</sequence>
<proteinExistence type="predicted"/>
<dbReference type="RefSeq" id="WP_161158620.1">
    <property type="nucleotide sequence ID" value="NZ_WEKT01000103.1"/>
</dbReference>
<dbReference type="EMBL" id="WEKT01000103">
    <property type="protein sequence ID" value="MZI96128.1"/>
    <property type="molecule type" value="Genomic_DNA"/>
</dbReference>
<evidence type="ECO:0000313" key="1">
    <source>
        <dbReference type="EMBL" id="MZI96128.1"/>
    </source>
</evidence>
<accession>A0A7X4RWV5</accession>